<dbReference type="Proteomes" id="UP000000269">
    <property type="component" value="Chromosome"/>
</dbReference>
<evidence type="ECO:0000313" key="2">
    <source>
        <dbReference type="Proteomes" id="UP000000269"/>
    </source>
</evidence>
<name>A8MK06_ALKOO</name>
<gene>
    <name evidence="1" type="ordered locus">Clos_2607</name>
</gene>
<sequence>MNNQVRVPQEIHSYLWTRYLPETAYKTYILIGYLQQENKTGKVAMDFLLNANIKEENTIPQILQEKKDVLKKLGYEYPKNIKEDLDLLLSFQLIMEVADSKGDTYYIQSIPVPKLEEVLKLDDEEIKNLKNIRFEIDNQKGMDMILTMLLNGNGNLGVTLDYIYKTTKVKLTEIRAVLSYLVDEGSISIRANKAIDKLKKEDKLLIQINEAVFHQKRVVL</sequence>
<dbReference type="KEGG" id="aoe:Clos_2607"/>
<dbReference type="eggNOG" id="ENOG503275F">
    <property type="taxonomic scope" value="Bacteria"/>
</dbReference>
<reference evidence="2" key="1">
    <citation type="submission" date="2007-10" db="EMBL/GenBank/DDBJ databases">
        <title>Complete genome of Alkaliphilus oremlandii OhILAs.</title>
        <authorList>
            <person name="Copeland A."/>
            <person name="Lucas S."/>
            <person name="Lapidus A."/>
            <person name="Barry K."/>
            <person name="Detter J.C."/>
            <person name="Glavina del Rio T."/>
            <person name="Hammon N."/>
            <person name="Israni S."/>
            <person name="Dalin E."/>
            <person name="Tice H."/>
            <person name="Pitluck S."/>
            <person name="Chain P."/>
            <person name="Malfatti S."/>
            <person name="Shin M."/>
            <person name="Vergez L."/>
            <person name="Schmutz J."/>
            <person name="Larimer F."/>
            <person name="Land M."/>
            <person name="Hauser L."/>
            <person name="Kyrpides N."/>
            <person name="Mikhailova N."/>
            <person name="Stolz J.F."/>
            <person name="Dawson A."/>
            <person name="Fisher E."/>
            <person name="Crable B."/>
            <person name="Perera E."/>
            <person name="Lisak J."/>
            <person name="Ranganathan M."/>
            <person name="Basu P."/>
            <person name="Richardson P."/>
        </authorList>
    </citation>
    <scope>NUCLEOTIDE SEQUENCE [LARGE SCALE GENOMIC DNA]</scope>
    <source>
        <strain evidence="2">OhILAs</strain>
    </source>
</reference>
<dbReference type="HOGENOM" id="CLU_1253759_0_0_9"/>
<keyword evidence="2" id="KW-1185">Reference proteome</keyword>
<dbReference type="RefSeq" id="WP_012160445.1">
    <property type="nucleotide sequence ID" value="NC_009922.1"/>
</dbReference>
<evidence type="ECO:0000313" key="1">
    <source>
        <dbReference type="EMBL" id="ABW20138.1"/>
    </source>
</evidence>
<dbReference type="Pfam" id="PF19508">
    <property type="entry name" value="DUF6042"/>
    <property type="match status" value="1"/>
</dbReference>
<organism evidence="1 2">
    <name type="scientific">Alkaliphilus oremlandii (strain OhILAs)</name>
    <name type="common">Clostridium oremlandii (strain OhILAs)</name>
    <dbReference type="NCBI Taxonomy" id="350688"/>
    <lineage>
        <taxon>Bacteria</taxon>
        <taxon>Bacillati</taxon>
        <taxon>Bacillota</taxon>
        <taxon>Clostridia</taxon>
        <taxon>Peptostreptococcales</taxon>
        <taxon>Natronincolaceae</taxon>
        <taxon>Alkaliphilus</taxon>
    </lineage>
</organism>
<dbReference type="InterPro" id="IPR046105">
    <property type="entry name" value="DUF6042"/>
</dbReference>
<protein>
    <submittedName>
        <fullName evidence="1">Uncharacterized protein</fullName>
    </submittedName>
</protein>
<dbReference type="EMBL" id="CP000853">
    <property type="protein sequence ID" value="ABW20138.1"/>
    <property type="molecule type" value="Genomic_DNA"/>
</dbReference>
<accession>A8MK06</accession>
<dbReference type="AlphaFoldDB" id="A8MK06"/>
<proteinExistence type="predicted"/>